<organism evidence="2 3">
    <name type="scientific">Metaplanococcus flavidus</name>
    <dbReference type="NCBI Taxonomy" id="569883"/>
    <lineage>
        <taxon>Bacteria</taxon>
        <taxon>Bacillati</taxon>
        <taxon>Bacillota</taxon>
        <taxon>Bacilli</taxon>
        <taxon>Bacillales</taxon>
        <taxon>Caryophanaceae</taxon>
        <taxon>Metaplanococcus</taxon>
    </lineage>
</organism>
<dbReference type="PANTHER" id="PTHR21310">
    <property type="entry name" value="AMINOGLYCOSIDE PHOSPHOTRANSFERASE-RELATED-RELATED"/>
    <property type="match status" value="1"/>
</dbReference>
<comment type="caution">
    <text evidence="2">The sequence shown here is derived from an EMBL/GenBank/DDBJ whole genome shotgun (WGS) entry which is preliminary data.</text>
</comment>
<dbReference type="Proteomes" id="UP001597109">
    <property type="component" value="Unassembled WGS sequence"/>
</dbReference>
<dbReference type="InterPro" id="IPR002575">
    <property type="entry name" value="Aminoglycoside_PTrfase"/>
</dbReference>
<dbReference type="SUPFAM" id="SSF56112">
    <property type="entry name" value="Protein kinase-like (PK-like)"/>
    <property type="match status" value="1"/>
</dbReference>
<name>A0ABW3LDF7_9BACL</name>
<protein>
    <submittedName>
        <fullName evidence="2">Phosphotransferase family protein</fullName>
    </submittedName>
</protein>
<dbReference type="Pfam" id="PF01636">
    <property type="entry name" value="APH"/>
    <property type="match status" value="1"/>
</dbReference>
<evidence type="ECO:0000259" key="1">
    <source>
        <dbReference type="PROSITE" id="PS50011"/>
    </source>
</evidence>
<feature type="domain" description="Protein kinase" evidence="1">
    <location>
        <begin position="20"/>
        <end position="263"/>
    </location>
</feature>
<dbReference type="RefSeq" id="WP_144838602.1">
    <property type="nucleotide sequence ID" value="NZ_JBHTKI010000022.1"/>
</dbReference>
<gene>
    <name evidence="2" type="ORF">ACFQ1X_14535</name>
</gene>
<dbReference type="InterPro" id="IPR011009">
    <property type="entry name" value="Kinase-like_dom_sf"/>
</dbReference>
<reference evidence="3" key="1">
    <citation type="journal article" date="2019" name="Int. J. Syst. Evol. Microbiol.">
        <title>The Global Catalogue of Microorganisms (GCM) 10K type strain sequencing project: providing services to taxonomists for standard genome sequencing and annotation.</title>
        <authorList>
            <consortium name="The Broad Institute Genomics Platform"/>
            <consortium name="The Broad Institute Genome Sequencing Center for Infectious Disease"/>
            <person name="Wu L."/>
            <person name="Ma J."/>
        </authorList>
    </citation>
    <scope>NUCLEOTIDE SEQUENCE [LARGE SCALE GENOMIC DNA]</scope>
    <source>
        <strain evidence="3">CCUG 56756</strain>
    </source>
</reference>
<dbReference type="InterPro" id="IPR051678">
    <property type="entry name" value="AGP_Transferase"/>
</dbReference>
<dbReference type="PROSITE" id="PS50011">
    <property type="entry name" value="PROTEIN_KINASE_DOM"/>
    <property type="match status" value="1"/>
</dbReference>
<accession>A0ABW3LDF7</accession>
<dbReference type="EMBL" id="JBHTKI010000022">
    <property type="protein sequence ID" value="MFD1032655.1"/>
    <property type="molecule type" value="Genomic_DNA"/>
</dbReference>
<sequence length="263" mass="29903">MQPIQISEIPTEIKDYAGTIKSITFPRQGYTSNVGIIESQSGFYALKRTRGNLNNTSLNREVSVLNHLAATQLSVPKVHLFVEQENTNQSWVLFEVMEGQPLRAALFNEEIEEKRREMIFNFGKSLAQIHSTSCPTEITYQRPWLDEMLDQAEFNLKTSTVDGNAALLKQLQNNKPAEFNQTLIHGDFTIDNVLVHHGKVTGIIDWGGGSLGDPRCDVSIAVRPKPNAFEKESDKQIFFEGYSEKIINDQDYDYFVKGLYEFF</sequence>
<evidence type="ECO:0000313" key="2">
    <source>
        <dbReference type="EMBL" id="MFD1032655.1"/>
    </source>
</evidence>
<proteinExistence type="predicted"/>
<evidence type="ECO:0000313" key="3">
    <source>
        <dbReference type="Proteomes" id="UP001597109"/>
    </source>
</evidence>
<dbReference type="InterPro" id="IPR000719">
    <property type="entry name" value="Prot_kinase_dom"/>
</dbReference>
<dbReference type="Gene3D" id="3.90.1200.10">
    <property type="match status" value="1"/>
</dbReference>
<keyword evidence="3" id="KW-1185">Reference proteome</keyword>